<dbReference type="AlphaFoldDB" id="A0A6C0LG28"/>
<dbReference type="PANTHER" id="PTHR37948:SF1">
    <property type="entry name" value="BLL5189 PROTEIN"/>
    <property type="match status" value="1"/>
</dbReference>
<accession>A0A6C0LG28</accession>
<evidence type="ECO:0000313" key="1">
    <source>
        <dbReference type="EMBL" id="QHU29889.1"/>
    </source>
</evidence>
<reference evidence="1" key="1">
    <citation type="journal article" date="2020" name="Nature">
        <title>Giant virus diversity and host interactions through global metagenomics.</title>
        <authorList>
            <person name="Schulz F."/>
            <person name="Roux S."/>
            <person name="Paez-Espino D."/>
            <person name="Jungbluth S."/>
            <person name="Walsh D.A."/>
            <person name="Denef V.J."/>
            <person name="McMahon K.D."/>
            <person name="Konstantinidis K.T."/>
            <person name="Eloe-Fadrosh E.A."/>
            <person name="Kyrpides N.C."/>
            <person name="Woyke T."/>
        </authorList>
    </citation>
    <scope>NUCLEOTIDE SEQUENCE</scope>
    <source>
        <strain evidence="1">GVMAG-M-3300027810-10</strain>
    </source>
</reference>
<organism evidence="1">
    <name type="scientific">viral metagenome</name>
    <dbReference type="NCBI Taxonomy" id="1070528"/>
    <lineage>
        <taxon>unclassified sequences</taxon>
        <taxon>metagenomes</taxon>
        <taxon>organismal metagenomes</taxon>
    </lineage>
</organism>
<proteinExistence type="predicted"/>
<sequence length="194" mass="23487">MSGRKTRKRSPRIKYKDFIDFTPNLSPREIFQLGSFGGTYWRPIFSGVNKKNYKNIHHVYPRTWWKGIDETTLSSCDYDVSKNKYKVRVGTSLEFWESKGWIKELHPYGWVHWYCDFHMGKRSIDDERQIRRWKALAGCKGRFMRFLVTQIIKKKAKWDDISVSPKIRQVLQHWGYKLTEKDFNYEIKRRNAKH</sequence>
<dbReference type="PANTHER" id="PTHR37948">
    <property type="entry name" value="ZGC:113208"/>
    <property type="match status" value="1"/>
</dbReference>
<name>A0A6C0LG28_9ZZZZ</name>
<dbReference type="EMBL" id="MN740498">
    <property type="protein sequence ID" value="QHU29889.1"/>
    <property type="molecule type" value="Genomic_DNA"/>
</dbReference>
<protein>
    <submittedName>
        <fullName evidence="1">Uncharacterized protein</fullName>
    </submittedName>
</protein>